<feature type="compositionally biased region" description="Basic and acidic residues" evidence="1">
    <location>
        <begin position="1"/>
        <end position="10"/>
    </location>
</feature>
<evidence type="ECO:0000313" key="3">
    <source>
        <dbReference type="Proteomes" id="UP000536835"/>
    </source>
</evidence>
<dbReference type="RefSeq" id="WP_173200760.1">
    <property type="nucleotide sequence ID" value="NZ_JABFCX010000003.1"/>
</dbReference>
<keyword evidence="3" id="KW-1185">Reference proteome</keyword>
<evidence type="ECO:0000256" key="1">
    <source>
        <dbReference type="SAM" id="MobiDB-lite"/>
    </source>
</evidence>
<accession>A0A7Y3RNK8</accession>
<comment type="caution">
    <text evidence="2">The sequence shown here is derived from an EMBL/GenBank/DDBJ whole genome shotgun (WGS) entry which is preliminary data.</text>
</comment>
<reference evidence="2 3" key="1">
    <citation type="submission" date="2020-05" db="EMBL/GenBank/DDBJ databases">
        <title>Parvularcula mediterraneae sp. nov., isolated from polypropylene straw from shallow seawater of the seashore of Laganas in Zakynthos island, Greece.</title>
        <authorList>
            <person name="Szabo I."/>
            <person name="Al-Omari J."/>
            <person name="Rado J."/>
            <person name="Szerdahelyi G.S."/>
        </authorList>
    </citation>
    <scope>NUCLEOTIDE SEQUENCE [LARGE SCALE GENOMIC DNA]</scope>
    <source>
        <strain evidence="2 3">ZS-1/3</strain>
    </source>
</reference>
<dbReference type="Proteomes" id="UP000536835">
    <property type="component" value="Unassembled WGS sequence"/>
</dbReference>
<organism evidence="2 3">
    <name type="scientific">Parvularcula mediterranea</name>
    <dbReference type="NCBI Taxonomy" id="2732508"/>
    <lineage>
        <taxon>Bacteria</taxon>
        <taxon>Pseudomonadati</taxon>
        <taxon>Pseudomonadota</taxon>
        <taxon>Alphaproteobacteria</taxon>
        <taxon>Parvularculales</taxon>
        <taxon>Parvularculaceae</taxon>
        <taxon>Parvularcula</taxon>
    </lineage>
</organism>
<dbReference type="AlphaFoldDB" id="A0A7Y3RNK8"/>
<dbReference type="EMBL" id="JABFCX010000003">
    <property type="protein sequence ID" value="NNU17386.1"/>
    <property type="molecule type" value="Genomic_DNA"/>
</dbReference>
<evidence type="ECO:0000313" key="2">
    <source>
        <dbReference type="EMBL" id="NNU17386.1"/>
    </source>
</evidence>
<name>A0A7Y3RNK8_9PROT</name>
<gene>
    <name evidence="2" type="ORF">HK107_13725</name>
</gene>
<feature type="region of interest" description="Disordered" evidence="1">
    <location>
        <begin position="1"/>
        <end position="25"/>
    </location>
</feature>
<protein>
    <submittedName>
        <fullName evidence="2">Uncharacterized protein</fullName>
    </submittedName>
</protein>
<sequence length="68" mass="7634">MLSRLAEPKRLAGHPATMPSAKPRGLSVLGALTSKDPERFATRTREAPERGRWWEPIGRMGRLGLPWK</sequence>
<proteinExistence type="predicted"/>